<dbReference type="PANTHER" id="PTHR42850">
    <property type="entry name" value="METALLOPHOSPHOESTERASE"/>
    <property type="match status" value="1"/>
</dbReference>
<feature type="region of interest" description="Disordered" evidence="1">
    <location>
        <begin position="815"/>
        <end position="835"/>
    </location>
</feature>
<feature type="compositionally biased region" description="Low complexity" evidence="1">
    <location>
        <begin position="693"/>
        <end position="709"/>
    </location>
</feature>
<dbReference type="GO" id="GO:0016791">
    <property type="term" value="F:phosphatase activity"/>
    <property type="evidence" value="ECO:0007669"/>
    <property type="project" value="TreeGrafter"/>
</dbReference>
<keyword evidence="2" id="KW-0472">Membrane</keyword>
<feature type="domain" description="Calcineurin-like phosphoesterase" evidence="3">
    <location>
        <begin position="272"/>
        <end position="434"/>
    </location>
</feature>
<dbReference type="GO" id="GO:0000298">
    <property type="term" value="F:endopolyphosphatase activity"/>
    <property type="evidence" value="ECO:0007669"/>
    <property type="project" value="TreeGrafter"/>
</dbReference>
<feature type="compositionally biased region" description="Acidic residues" evidence="1">
    <location>
        <begin position="815"/>
        <end position="831"/>
    </location>
</feature>
<dbReference type="GO" id="GO:0006798">
    <property type="term" value="P:polyphosphate catabolic process"/>
    <property type="evidence" value="ECO:0007669"/>
    <property type="project" value="TreeGrafter"/>
</dbReference>
<dbReference type="InterPro" id="IPR004843">
    <property type="entry name" value="Calcineurin-like_PHP"/>
</dbReference>
<dbReference type="InterPro" id="IPR050126">
    <property type="entry name" value="Ap4A_hydrolase"/>
</dbReference>
<dbReference type="EMBL" id="SOZI01000041">
    <property type="protein sequence ID" value="TNY21561.1"/>
    <property type="molecule type" value="Genomic_DNA"/>
</dbReference>
<dbReference type="SUPFAM" id="SSF56300">
    <property type="entry name" value="Metallo-dependent phosphatases"/>
    <property type="match status" value="1"/>
</dbReference>
<feature type="compositionally biased region" description="Low complexity" evidence="1">
    <location>
        <begin position="556"/>
        <end position="582"/>
    </location>
</feature>
<keyword evidence="2" id="KW-1133">Transmembrane helix</keyword>
<feature type="compositionally biased region" description="Low complexity" evidence="1">
    <location>
        <begin position="653"/>
        <end position="684"/>
    </location>
</feature>
<feature type="compositionally biased region" description="Low complexity" evidence="1">
    <location>
        <begin position="610"/>
        <end position="626"/>
    </location>
</feature>
<dbReference type="STRING" id="5288.A0A5C5G0Q0"/>
<feature type="compositionally biased region" description="Acidic residues" evidence="1">
    <location>
        <begin position="711"/>
        <end position="727"/>
    </location>
</feature>
<feature type="compositionally biased region" description="Low complexity" evidence="1">
    <location>
        <begin position="771"/>
        <end position="780"/>
    </location>
</feature>
<feature type="transmembrane region" description="Helical" evidence="2">
    <location>
        <begin position="100"/>
        <end position="118"/>
    </location>
</feature>
<accession>A0A5C5G0Q0</accession>
<feature type="compositionally biased region" description="Basic and acidic residues" evidence="1">
    <location>
        <begin position="755"/>
        <end position="765"/>
    </location>
</feature>
<protein>
    <recommendedName>
        <fullName evidence="3">Calcineurin-like phosphoesterase domain-containing protein</fullName>
    </recommendedName>
</protein>
<keyword evidence="5" id="KW-1185">Reference proteome</keyword>
<evidence type="ECO:0000259" key="3">
    <source>
        <dbReference type="Pfam" id="PF00149"/>
    </source>
</evidence>
<proteinExistence type="predicted"/>
<dbReference type="Proteomes" id="UP000311382">
    <property type="component" value="Unassembled WGS sequence"/>
</dbReference>
<dbReference type="GO" id="GO:0005737">
    <property type="term" value="C:cytoplasm"/>
    <property type="evidence" value="ECO:0007669"/>
    <property type="project" value="TreeGrafter"/>
</dbReference>
<dbReference type="Gene3D" id="3.60.21.10">
    <property type="match status" value="1"/>
</dbReference>
<dbReference type="AlphaFoldDB" id="A0A5C5G0Q0"/>
<evidence type="ECO:0000313" key="4">
    <source>
        <dbReference type="EMBL" id="TNY21561.1"/>
    </source>
</evidence>
<dbReference type="Pfam" id="PF00149">
    <property type="entry name" value="Metallophos"/>
    <property type="match status" value="1"/>
</dbReference>
<gene>
    <name evidence="4" type="ORF">DMC30DRAFT_375637</name>
</gene>
<dbReference type="PANTHER" id="PTHR42850:SF4">
    <property type="entry name" value="ZINC-DEPENDENT ENDOPOLYPHOSPHATASE"/>
    <property type="match status" value="1"/>
</dbReference>
<dbReference type="InterPro" id="IPR029052">
    <property type="entry name" value="Metallo-depent_PP-like"/>
</dbReference>
<keyword evidence="2" id="KW-0812">Transmembrane</keyword>
<sequence length="868" mass="90541">MVGLHRRGSSAALYVPVHGEPGDITESFSSANRLARTRTGSLTADNTRPAKGELEELEEKESFIPTTRYERPGAAGALGWRDASGRTSRSGRGCGWKGKLVLLVVLGGAIGGAAWFAFFRPESLQEDTWLEAYKPGWWRASLSSVAAEAEATAYGVATGLEANVAWDTATGARDDAYGTATSKWAQASQAAYKGSYNSDGDDYADGDDSDLGDESSELPASSYKDAAVAGVFSAAASELVSTLLDNGTLAAYKWHETLAPLGSAHSKASEGRLLVVGDLHGTHRSLVALLKRLSFSPSSDTLLHVGDLVGKSALNDSLATVSLLRKLGARGVRGNHDQRVLEWRKWMEATFTPVTVYDSTGALLGPSYAHLDPSLTPSQLSSLGLVVPDGWEWGGDHFEIARHLSSADVAYLEQLPLTLWVDELRSYVVHAGMVPWSSLDRVLSRDSTRTALVLEKLNTSPSTLLDMRTLAPAGGRKGGDWTVSAKGRKAGKGAVPWWGVWEEGMRECAQRRGCDEVGVLYGHWAGQGLQVQDHSIGLDSGCVYGRRLSALVVPLSSASSPSSSSGPLSPASSAGASSLTSSGKGATPSVSNASSSSTVEAKKHKVKPHSSSSSASSPSPSASSSAEPGATHPDSNSKAKPNWHGGRQRVKGSAAAALASEDVASSATSTRTGPSPSTSTTGRTHASALVDGPSFSDLDPAPSSSSSSAGYDEDEALIVNDDDDAAEADTKPWWRPWKRAYPQGRPGVAPWSGADRSDAAEGEGKEEGEEGAAASPTAARLTAKAKAEALAAQQDGDAFAEDDDAAEAQEVAELIEADDEAEDGGDDDDWASPESAFAQERVVLAAAGPGGKVAWVVSVDCAAEADIE</sequence>
<reference evidence="4 5" key="1">
    <citation type="submission" date="2019-03" db="EMBL/GenBank/DDBJ databases">
        <title>Rhodosporidium diobovatum UCD-FST 08-225 genome sequencing, assembly, and annotation.</title>
        <authorList>
            <person name="Fakankun I.U."/>
            <person name="Fristensky B."/>
            <person name="Levin D.B."/>
        </authorList>
    </citation>
    <scope>NUCLEOTIDE SEQUENCE [LARGE SCALE GENOMIC DNA]</scope>
    <source>
        <strain evidence="4 5">UCD-FST 08-225</strain>
    </source>
</reference>
<organism evidence="4 5">
    <name type="scientific">Rhodotorula diobovata</name>
    <dbReference type="NCBI Taxonomy" id="5288"/>
    <lineage>
        <taxon>Eukaryota</taxon>
        <taxon>Fungi</taxon>
        <taxon>Dikarya</taxon>
        <taxon>Basidiomycota</taxon>
        <taxon>Pucciniomycotina</taxon>
        <taxon>Microbotryomycetes</taxon>
        <taxon>Sporidiobolales</taxon>
        <taxon>Sporidiobolaceae</taxon>
        <taxon>Rhodotorula</taxon>
    </lineage>
</organism>
<dbReference type="OrthoDB" id="10267127at2759"/>
<name>A0A5C5G0Q0_9BASI</name>
<evidence type="ECO:0000313" key="5">
    <source>
        <dbReference type="Proteomes" id="UP000311382"/>
    </source>
</evidence>
<evidence type="ECO:0000256" key="1">
    <source>
        <dbReference type="SAM" id="MobiDB-lite"/>
    </source>
</evidence>
<feature type="region of interest" description="Disordered" evidence="1">
    <location>
        <begin position="556"/>
        <end position="780"/>
    </location>
</feature>
<comment type="caution">
    <text evidence="4">The sequence shown here is derived from an EMBL/GenBank/DDBJ whole genome shotgun (WGS) entry which is preliminary data.</text>
</comment>
<evidence type="ECO:0000256" key="2">
    <source>
        <dbReference type="SAM" id="Phobius"/>
    </source>
</evidence>